<name>A0A6M0QN82_9RHOB</name>
<dbReference type="EMBL" id="JAAIVJ010000001">
    <property type="protein sequence ID" value="NEY88900.1"/>
    <property type="molecule type" value="Genomic_DNA"/>
</dbReference>
<evidence type="ECO:0000313" key="1">
    <source>
        <dbReference type="EMBL" id="NEY88900.1"/>
    </source>
</evidence>
<sequence length="467" mass="46539">MANFVVSGTTSVGQTLGLGDVGIVGADGLIATDGMAGVAVTGTNGDGSALLTVMGQVLTTNSLAVLSQAINLQLVVGAEGALISSSVSGGSAVAMLAANGASRIDNLGLIQSHSYGVYFSGMTDSTVHSQITLTNSGIILGGVAAVTLDTGHEGAIFNSGTISSAVTGISGLTNEVRIENTGEIRGLTAIQCGAGADTLVNRGAIWGEVWLGEGADLLDTRWGRIEGNVHLDAGNDTFDGRWSIVTGTVAGGAGDDTLRGNAGMDEVFDGGDGTGDTLGFRPGPAVTVALDGSVENAGAAAGDSYSGFEHVNGSGYADRITGDGAANRLSGGGGVDTLQGGAGNDTLIGNAGADVLSGGLGNDQFRFNSLAETGDKISDFGAGIGNDDRIVIDTAGFGGGFGGGEVLSTMYRARADNVAQDADDRFILRTGDKTLWFDADGSGAEAAVLVADLQDTAVFTRLDILLI</sequence>
<reference evidence="1 2" key="1">
    <citation type="submission" date="2020-02" db="EMBL/GenBank/DDBJ databases">
        <authorList>
            <person name="Chen W.-M."/>
        </authorList>
    </citation>
    <scope>NUCLEOTIDE SEQUENCE [LARGE SCALE GENOMIC DNA]</scope>
    <source>
        <strain evidence="1 2">KMS-5</strain>
    </source>
</reference>
<organism evidence="1 2">
    <name type="scientific">Tabrizicola oligotrophica</name>
    <dbReference type="NCBI Taxonomy" id="2710650"/>
    <lineage>
        <taxon>Bacteria</taxon>
        <taxon>Pseudomonadati</taxon>
        <taxon>Pseudomonadota</taxon>
        <taxon>Alphaproteobacteria</taxon>
        <taxon>Rhodobacterales</taxon>
        <taxon>Paracoccaceae</taxon>
        <taxon>Tabrizicola</taxon>
    </lineage>
</organism>
<dbReference type="PROSITE" id="PS00330">
    <property type="entry name" value="HEMOLYSIN_CALCIUM"/>
    <property type="match status" value="1"/>
</dbReference>
<evidence type="ECO:0000313" key="2">
    <source>
        <dbReference type="Proteomes" id="UP000477782"/>
    </source>
</evidence>
<dbReference type="InterPro" id="IPR001343">
    <property type="entry name" value="Hemolysn_Ca-bd"/>
</dbReference>
<accession>A0A6M0QN82</accession>
<dbReference type="SUPFAM" id="SSF51120">
    <property type="entry name" value="beta-Roll"/>
    <property type="match status" value="1"/>
</dbReference>
<dbReference type="AlphaFoldDB" id="A0A6M0QN82"/>
<dbReference type="RefSeq" id="WP_164622930.1">
    <property type="nucleotide sequence ID" value="NZ_JAAIVJ010000001.1"/>
</dbReference>
<dbReference type="InterPro" id="IPR018511">
    <property type="entry name" value="Hemolysin-typ_Ca-bd_CS"/>
</dbReference>
<dbReference type="Gene3D" id="2.150.10.10">
    <property type="entry name" value="Serralysin-like metalloprotease, C-terminal"/>
    <property type="match status" value="1"/>
</dbReference>
<dbReference type="Pfam" id="PF00353">
    <property type="entry name" value="HemolysinCabind"/>
    <property type="match status" value="2"/>
</dbReference>
<dbReference type="Proteomes" id="UP000477782">
    <property type="component" value="Unassembled WGS sequence"/>
</dbReference>
<dbReference type="GO" id="GO:0005509">
    <property type="term" value="F:calcium ion binding"/>
    <property type="evidence" value="ECO:0007669"/>
    <property type="project" value="InterPro"/>
</dbReference>
<comment type="caution">
    <text evidence="1">The sequence shown here is derived from an EMBL/GenBank/DDBJ whole genome shotgun (WGS) entry which is preliminary data.</text>
</comment>
<proteinExistence type="predicted"/>
<dbReference type="InterPro" id="IPR011049">
    <property type="entry name" value="Serralysin-like_metalloprot_C"/>
</dbReference>
<protein>
    <submittedName>
        <fullName evidence="1">Calcium-binding protein</fullName>
    </submittedName>
</protein>
<keyword evidence="2" id="KW-1185">Reference proteome</keyword>
<dbReference type="PRINTS" id="PR00313">
    <property type="entry name" value="CABNDNGRPT"/>
</dbReference>
<gene>
    <name evidence="1" type="ORF">G4Z14_01190</name>
</gene>